<feature type="transmembrane region" description="Helical" evidence="1">
    <location>
        <begin position="205"/>
        <end position="224"/>
    </location>
</feature>
<dbReference type="OrthoDB" id="5421633at2"/>
<evidence type="ECO:0000313" key="2">
    <source>
        <dbReference type="EMBL" id="ADZ93118.1"/>
    </source>
</evidence>
<accession>F2JYI9</accession>
<sequence length="236" mass="25896">MMLSEQQRKQYAHGIGALYVVLLVCGSFSLMYVPSTLFDPTSAAQTIQNIQSDQWLLRMGIVSVGFIFITELFVSALIYFLFRSVSPLLALTAAFARLGNAVMQGANLLALGGICILTSENTSSEWFEAHLQADNVMLLIQLNQFGELIWEMFFACHCVIVGVLIYKSGFMPKVLGALLSIAGIGYAVHGFGTMLYPAFEVLFDQAAVSAAIIGELPFMFWLLFKGVRLKAPLNSL</sequence>
<dbReference type="EMBL" id="CP002583">
    <property type="protein sequence ID" value="ADZ93118.1"/>
    <property type="molecule type" value="Genomic_DNA"/>
</dbReference>
<evidence type="ECO:0000256" key="1">
    <source>
        <dbReference type="SAM" id="Phobius"/>
    </source>
</evidence>
<dbReference type="HOGENOM" id="CLU_098561_1_1_6"/>
<feature type="transmembrane region" description="Helical" evidence="1">
    <location>
        <begin position="94"/>
        <end position="119"/>
    </location>
</feature>
<dbReference type="KEGG" id="mme:Marme_3908"/>
<feature type="transmembrane region" description="Helical" evidence="1">
    <location>
        <begin position="12"/>
        <end position="35"/>
    </location>
</feature>
<dbReference type="PATRIC" id="fig|717774.3.peg.4027"/>
<keyword evidence="1" id="KW-0812">Transmembrane</keyword>
<keyword evidence="1" id="KW-0472">Membrane</keyword>
<feature type="transmembrane region" description="Helical" evidence="1">
    <location>
        <begin position="178"/>
        <end position="199"/>
    </location>
</feature>
<keyword evidence="1" id="KW-1133">Transmembrane helix</keyword>
<dbReference type="eggNOG" id="ENOG502ZF5I">
    <property type="taxonomic scope" value="Bacteria"/>
</dbReference>
<protein>
    <recommendedName>
        <fullName evidence="4">DUF4386 domain-containing protein</fullName>
    </recommendedName>
</protein>
<dbReference type="AlphaFoldDB" id="F2JYI9"/>
<dbReference type="RefSeq" id="WP_013663020.1">
    <property type="nucleotide sequence ID" value="NC_015276.1"/>
</dbReference>
<evidence type="ECO:0008006" key="4">
    <source>
        <dbReference type="Google" id="ProtNLM"/>
    </source>
</evidence>
<dbReference type="STRING" id="717774.Marme_3908"/>
<feature type="transmembrane region" description="Helical" evidence="1">
    <location>
        <begin position="55"/>
        <end position="82"/>
    </location>
</feature>
<gene>
    <name evidence="2" type="ordered locus">Marme_3908</name>
</gene>
<dbReference type="Proteomes" id="UP000001062">
    <property type="component" value="Chromosome"/>
</dbReference>
<reference evidence="2 3" key="1">
    <citation type="journal article" date="2012" name="Stand. Genomic Sci.">
        <title>Complete genome sequence of the melanogenic marine bacterium Marinomonas mediterranea type strain (MMB-1(T)).</title>
        <authorList>
            <person name="Lucas-Elio P."/>
            <person name="Goodwin L."/>
            <person name="Woyke T."/>
            <person name="Pitluck S."/>
            <person name="Nolan M."/>
            <person name="Kyrpides N.C."/>
            <person name="Detter J.C."/>
            <person name="Copeland A."/>
            <person name="Teshima H."/>
            <person name="Bruce D."/>
            <person name="Detter C."/>
            <person name="Tapia R."/>
            <person name="Han S."/>
            <person name="Land M.L."/>
            <person name="Ivanova N."/>
            <person name="Mikhailova N."/>
            <person name="Johnston A.W."/>
            <person name="Sanchez-Amat A."/>
        </authorList>
    </citation>
    <scope>NUCLEOTIDE SEQUENCE [LARGE SCALE GENOMIC DNA]</scope>
    <source>
        <strain evidence="3">ATCC 700492 / JCM 21426 / NBRC 103028 / MMB-1</strain>
    </source>
</reference>
<name>F2JYI9_MARM1</name>
<feature type="transmembrane region" description="Helical" evidence="1">
    <location>
        <begin position="148"/>
        <end position="166"/>
    </location>
</feature>
<dbReference type="Pfam" id="PF14329">
    <property type="entry name" value="DUF4386"/>
    <property type="match status" value="1"/>
</dbReference>
<proteinExistence type="predicted"/>
<keyword evidence="3" id="KW-1185">Reference proteome</keyword>
<dbReference type="InterPro" id="IPR025495">
    <property type="entry name" value="DUF4386"/>
</dbReference>
<organism evidence="2 3">
    <name type="scientific">Marinomonas mediterranea (strain ATCC 700492 / JCM 21426 / NBRC 103028 / MMB-1)</name>
    <dbReference type="NCBI Taxonomy" id="717774"/>
    <lineage>
        <taxon>Bacteria</taxon>
        <taxon>Pseudomonadati</taxon>
        <taxon>Pseudomonadota</taxon>
        <taxon>Gammaproteobacteria</taxon>
        <taxon>Oceanospirillales</taxon>
        <taxon>Oceanospirillaceae</taxon>
        <taxon>Marinomonas</taxon>
    </lineage>
</organism>
<evidence type="ECO:0000313" key="3">
    <source>
        <dbReference type="Proteomes" id="UP000001062"/>
    </source>
</evidence>